<dbReference type="InterPro" id="IPR039424">
    <property type="entry name" value="SBP_5"/>
</dbReference>
<dbReference type="KEGG" id="cmic:caldi_28970"/>
<dbReference type="GO" id="GO:1904680">
    <property type="term" value="F:peptide transmembrane transporter activity"/>
    <property type="evidence" value="ECO:0007669"/>
    <property type="project" value="TreeGrafter"/>
</dbReference>
<dbReference type="PIRSF" id="PIRSF002741">
    <property type="entry name" value="MppA"/>
    <property type="match status" value="1"/>
</dbReference>
<evidence type="ECO:0000256" key="1">
    <source>
        <dbReference type="ARBA" id="ARBA00005695"/>
    </source>
</evidence>
<dbReference type="EMBL" id="AP025628">
    <property type="protein sequence ID" value="BDG61807.1"/>
    <property type="molecule type" value="Genomic_DNA"/>
</dbReference>
<evidence type="ECO:0000256" key="5">
    <source>
        <dbReference type="SAM" id="SignalP"/>
    </source>
</evidence>
<proteinExistence type="inferred from homology"/>
<feature type="region of interest" description="Disordered" evidence="4">
    <location>
        <begin position="29"/>
        <end position="75"/>
    </location>
</feature>
<comment type="similarity">
    <text evidence="1">Belongs to the bacterial solute-binding protein 5 family.</text>
</comment>
<accession>A0AA35CMD9</accession>
<protein>
    <submittedName>
        <fullName evidence="7">ABC transporter substrate-binding protein</fullName>
    </submittedName>
</protein>
<evidence type="ECO:0000259" key="6">
    <source>
        <dbReference type="Pfam" id="PF00496"/>
    </source>
</evidence>
<dbReference type="PROSITE" id="PS51257">
    <property type="entry name" value="PROKAR_LIPOPROTEIN"/>
    <property type="match status" value="1"/>
</dbReference>
<dbReference type="Gene3D" id="3.40.190.10">
    <property type="entry name" value="Periplasmic binding protein-like II"/>
    <property type="match status" value="1"/>
</dbReference>
<evidence type="ECO:0000313" key="7">
    <source>
        <dbReference type="EMBL" id="BDG61807.1"/>
    </source>
</evidence>
<keyword evidence="2" id="KW-0813">Transport</keyword>
<evidence type="ECO:0000313" key="8">
    <source>
        <dbReference type="Proteomes" id="UP001163687"/>
    </source>
</evidence>
<evidence type="ECO:0000256" key="3">
    <source>
        <dbReference type="ARBA" id="ARBA00022729"/>
    </source>
</evidence>
<dbReference type="RefSeq" id="WP_264842434.1">
    <property type="nucleotide sequence ID" value="NZ_AP025628.1"/>
</dbReference>
<dbReference type="SUPFAM" id="SSF53850">
    <property type="entry name" value="Periplasmic binding protein-like II"/>
    <property type="match status" value="1"/>
</dbReference>
<dbReference type="AlphaFoldDB" id="A0AA35CMD9"/>
<organism evidence="7 8">
    <name type="scientific">Caldinitratiruptor microaerophilus</name>
    <dbReference type="NCBI Taxonomy" id="671077"/>
    <lineage>
        <taxon>Bacteria</taxon>
        <taxon>Bacillati</taxon>
        <taxon>Bacillota</taxon>
        <taxon>Clostridia</taxon>
        <taxon>Eubacteriales</taxon>
        <taxon>Symbiobacteriaceae</taxon>
        <taxon>Caldinitratiruptor</taxon>
    </lineage>
</organism>
<gene>
    <name evidence="7" type="ORF">caldi_28970</name>
</gene>
<dbReference type="GO" id="GO:0042597">
    <property type="term" value="C:periplasmic space"/>
    <property type="evidence" value="ECO:0007669"/>
    <property type="project" value="UniProtKB-ARBA"/>
</dbReference>
<dbReference type="PANTHER" id="PTHR30290:SF9">
    <property type="entry name" value="OLIGOPEPTIDE-BINDING PROTEIN APPA"/>
    <property type="match status" value="1"/>
</dbReference>
<dbReference type="Gene3D" id="3.10.105.10">
    <property type="entry name" value="Dipeptide-binding Protein, Domain 3"/>
    <property type="match status" value="1"/>
</dbReference>
<dbReference type="GO" id="GO:0015833">
    <property type="term" value="P:peptide transport"/>
    <property type="evidence" value="ECO:0007669"/>
    <property type="project" value="TreeGrafter"/>
</dbReference>
<evidence type="ECO:0000256" key="4">
    <source>
        <dbReference type="SAM" id="MobiDB-lite"/>
    </source>
</evidence>
<name>A0AA35CMD9_9FIRM</name>
<keyword evidence="8" id="KW-1185">Reference proteome</keyword>
<keyword evidence="3 5" id="KW-0732">Signal</keyword>
<feature type="compositionally biased region" description="Low complexity" evidence="4">
    <location>
        <begin position="29"/>
        <end position="57"/>
    </location>
</feature>
<dbReference type="PANTHER" id="PTHR30290">
    <property type="entry name" value="PERIPLASMIC BINDING COMPONENT OF ABC TRANSPORTER"/>
    <property type="match status" value="1"/>
</dbReference>
<reference evidence="7" key="1">
    <citation type="submission" date="2022-03" db="EMBL/GenBank/DDBJ databases">
        <title>Complete genome sequence of Caldinitratiruptor microaerophilus.</title>
        <authorList>
            <person name="Mukaiyama R."/>
            <person name="Nishiyama T."/>
            <person name="Ueda K."/>
        </authorList>
    </citation>
    <scope>NUCLEOTIDE SEQUENCE</scope>
    <source>
        <strain evidence="7">JCM 16183</strain>
    </source>
</reference>
<dbReference type="Pfam" id="PF00496">
    <property type="entry name" value="SBP_bac_5"/>
    <property type="match status" value="1"/>
</dbReference>
<feature type="chain" id="PRO_5041463961" evidence="5">
    <location>
        <begin position="31"/>
        <end position="555"/>
    </location>
</feature>
<feature type="signal peptide" evidence="5">
    <location>
        <begin position="1"/>
        <end position="30"/>
    </location>
</feature>
<dbReference type="InterPro" id="IPR000914">
    <property type="entry name" value="SBP_5_dom"/>
</dbReference>
<dbReference type="Gene3D" id="3.90.76.10">
    <property type="entry name" value="Dipeptide-binding Protein, Domain 1"/>
    <property type="match status" value="1"/>
</dbReference>
<dbReference type="GO" id="GO:0043190">
    <property type="term" value="C:ATP-binding cassette (ABC) transporter complex"/>
    <property type="evidence" value="ECO:0007669"/>
    <property type="project" value="InterPro"/>
</dbReference>
<dbReference type="CDD" id="cd08493">
    <property type="entry name" value="PBP2_DppA_like"/>
    <property type="match status" value="1"/>
</dbReference>
<sequence length="555" mass="61787">MSLFHRRSRVGWLTAGAVALGLLVSACGGAKQPQTPPAQQGGQQAAQQEQAKPAGPKTLVWGRGGDTVSLDPIQPTDGESFKVINQIYDTLVRYKAGKTEVEPALATDWQASPDAKEWTFSLRQGVKFHDGTEFDAEAVKFNFDRWRDTKNPYHKGGEFAYYSYMFGGFDDKSVIQDVQVVDKYKVKFTLKRPLAYFLQNLAMPMFSIASPTAIKADPEALGQKPVGTGAYKFVDWKKGESITLEANPDYWGGKPKIDRIIYRSIPDNNARLLALQSGDIDVMDGVEPNQLQVIQSDDRFQVALRPAMNVGYLAFNMDKKPFDNPLVRKAINHAIDKKAIVETLYAGLGQVAVTPLPPSMWGWTDDVTQYPYDPQKAKQLLAQAGFPNGFKTQLWAMPVPRPYMPQPEKIAQAIQGYLKEVGIEAEIVTYEWATYLEKTGMGEHTMALLGWVGDNGDPDNFLYVLLDKDNAKGPDAGNIAFYRNDQLHELLVQAQEIPDQSRRAELYVRAQKIIAEDAPWVVLAHAQEPIVMKKGIQGYVPNPTGSEPLYQITLP</sequence>
<feature type="domain" description="Solute-binding protein family 5" evidence="6">
    <location>
        <begin position="100"/>
        <end position="471"/>
    </location>
</feature>
<dbReference type="Proteomes" id="UP001163687">
    <property type="component" value="Chromosome"/>
</dbReference>
<evidence type="ECO:0000256" key="2">
    <source>
        <dbReference type="ARBA" id="ARBA00022448"/>
    </source>
</evidence>
<dbReference type="InterPro" id="IPR030678">
    <property type="entry name" value="Peptide/Ni-bd"/>
</dbReference>